<feature type="compositionally biased region" description="Low complexity" evidence="11">
    <location>
        <begin position="221"/>
        <end position="247"/>
    </location>
</feature>
<feature type="compositionally biased region" description="Basic and acidic residues" evidence="11">
    <location>
        <begin position="8"/>
        <end position="35"/>
    </location>
</feature>
<reference evidence="13" key="1">
    <citation type="submission" date="2023-03" db="EMBL/GenBank/DDBJ databases">
        <authorList>
            <person name="Steffen K."/>
            <person name="Cardenas P."/>
        </authorList>
    </citation>
    <scope>NUCLEOTIDE SEQUENCE</scope>
</reference>
<evidence type="ECO:0000256" key="6">
    <source>
        <dbReference type="ARBA" id="ARBA00023274"/>
    </source>
</evidence>
<comment type="function">
    <text evidence="1">With S4 and S12 plays an important role in translational accuracy.</text>
</comment>
<feature type="domain" description="S5 DRBM" evidence="12">
    <location>
        <begin position="38"/>
        <end position="101"/>
    </location>
</feature>
<dbReference type="Pfam" id="PF03719">
    <property type="entry name" value="Ribosomal_S5_C"/>
    <property type="match status" value="1"/>
</dbReference>
<dbReference type="PROSITE" id="PS50881">
    <property type="entry name" value="S5_DSRBD"/>
    <property type="match status" value="1"/>
</dbReference>
<dbReference type="InterPro" id="IPR005712">
    <property type="entry name" value="Ribosomal_uS5_bac-type"/>
</dbReference>
<evidence type="ECO:0000313" key="13">
    <source>
        <dbReference type="EMBL" id="CAI8011016.1"/>
    </source>
</evidence>
<keyword evidence="3" id="KW-0699">rRNA-binding</keyword>
<dbReference type="GO" id="GO:0015935">
    <property type="term" value="C:small ribosomal subunit"/>
    <property type="evidence" value="ECO:0007669"/>
    <property type="project" value="InterPro"/>
</dbReference>
<organism evidence="13 14">
    <name type="scientific">Geodia barretti</name>
    <name type="common">Barrett's horny sponge</name>
    <dbReference type="NCBI Taxonomy" id="519541"/>
    <lineage>
        <taxon>Eukaryota</taxon>
        <taxon>Metazoa</taxon>
        <taxon>Porifera</taxon>
        <taxon>Demospongiae</taxon>
        <taxon>Heteroscleromorpha</taxon>
        <taxon>Tetractinellida</taxon>
        <taxon>Astrophorina</taxon>
        <taxon>Geodiidae</taxon>
        <taxon>Geodia</taxon>
    </lineage>
</organism>
<keyword evidence="6 9" id="KW-0687">Ribonucleoprotein</keyword>
<evidence type="ECO:0000256" key="4">
    <source>
        <dbReference type="ARBA" id="ARBA00022884"/>
    </source>
</evidence>
<dbReference type="Pfam" id="PF00333">
    <property type="entry name" value="Ribosomal_S5"/>
    <property type="match status" value="1"/>
</dbReference>
<evidence type="ECO:0000313" key="14">
    <source>
        <dbReference type="Proteomes" id="UP001174909"/>
    </source>
</evidence>
<dbReference type="FunFam" id="3.30.230.10:FF:000002">
    <property type="entry name" value="30S ribosomal protein S5"/>
    <property type="match status" value="1"/>
</dbReference>
<keyword evidence="5 9" id="KW-0689">Ribosomal protein</keyword>
<dbReference type="EMBL" id="CASHTH010001076">
    <property type="protein sequence ID" value="CAI8011016.1"/>
    <property type="molecule type" value="Genomic_DNA"/>
</dbReference>
<evidence type="ECO:0000259" key="12">
    <source>
        <dbReference type="PROSITE" id="PS50881"/>
    </source>
</evidence>
<dbReference type="InterPro" id="IPR000851">
    <property type="entry name" value="Ribosomal_uS5"/>
</dbReference>
<dbReference type="GO" id="GO:0005737">
    <property type="term" value="C:cytoplasm"/>
    <property type="evidence" value="ECO:0007669"/>
    <property type="project" value="UniProtKB-ARBA"/>
</dbReference>
<dbReference type="InterPro" id="IPR005324">
    <property type="entry name" value="Ribosomal_uS5_C"/>
</dbReference>
<dbReference type="InterPro" id="IPR014721">
    <property type="entry name" value="Ribsml_uS5_D2-typ_fold_subgr"/>
</dbReference>
<dbReference type="InterPro" id="IPR020568">
    <property type="entry name" value="Ribosomal_Su5_D2-typ_SF"/>
</dbReference>
<dbReference type="SUPFAM" id="SSF54211">
    <property type="entry name" value="Ribosomal protein S5 domain 2-like"/>
    <property type="match status" value="1"/>
</dbReference>
<feature type="region of interest" description="Disordered" evidence="11">
    <location>
        <begin position="1"/>
        <end position="42"/>
    </location>
</feature>
<gene>
    <name evidence="13" type="ORF">GBAR_LOCUS7168</name>
</gene>
<dbReference type="HAMAP" id="MF_01307_B">
    <property type="entry name" value="Ribosomal_uS5_B"/>
    <property type="match status" value="1"/>
</dbReference>
<dbReference type="Gene3D" id="3.30.230.10">
    <property type="match status" value="1"/>
</dbReference>
<dbReference type="AlphaFoldDB" id="A0AA35RIP0"/>
<feature type="region of interest" description="Disordered" evidence="11">
    <location>
        <begin position="192"/>
        <end position="261"/>
    </location>
</feature>
<evidence type="ECO:0000256" key="5">
    <source>
        <dbReference type="ARBA" id="ARBA00022980"/>
    </source>
</evidence>
<protein>
    <recommendedName>
        <fullName evidence="8">Small ribosomal subunit protein uS5c</fullName>
    </recommendedName>
</protein>
<evidence type="ECO:0000256" key="11">
    <source>
        <dbReference type="SAM" id="MobiDB-lite"/>
    </source>
</evidence>
<dbReference type="Proteomes" id="UP001174909">
    <property type="component" value="Unassembled WGS sequence"/>
</dbReference>
<name>A0AA35RIP0_GEOBA</name>
<dbReference type="GO" id="GO:0006412">
    <property type="term" value="P:translation"/>
    <property type="evidence" value="ECO:0007669"/>
    <property type="project" value="InterPro"/>
</dbReference>
<accession>A0AA35RIP0</accession>
<evidence type="ECO:0000256" key="3">
    <source>
        <dbReference type="ARBA" id="ARBA00022730"/>
    </source>
</evidence>
<dbReference type="PANTHER" id="PTHR48277">
    <property type="entry name" value="MITOCHONDRIAL RIBOSOMAL PROTEIN S5"/>
    <property type="match status" value="1"/>
</dbReference>
<dbReference type="GO" id="GO:0019843">
    <property type="term" value="F:rRNA binding"/>
    <property type="evidence" value="ECO:0007669"/>
    <property type="project" value="UniProtKB-KW"/>
</dbReference>
<dbReference type="PANTHER" id="PTHR48277:SF1">
    <property type="entry name" value="MITOCHONDRIAL RIBOSOMAL PROTEIN S5"/>
    <property type="match status" value="1"/>
</dbReference>
<evidence type="ECO:0000256" key="9">
    <source>
        <dbReference type="PROSITE-ProRule" id="PRU00268"/>
    </source>
</evidence>
<comment type="similarity">
    <text evidence="2 10">Belongs to the universal ribosomal protein uS5 family.</text>
</comment>
<dbReference type="Gene3D" id="3.30.160.20">
    <property type="match status" value="1"/>
</dbReference>
<keyword evidence="14" id="KW-1185">Reference proteome</keyword>
<dbReference type="SUPFAM" id="SSF54768">
    <property type="entry name" value="dsRNA-binding domain-like"/>
    <property type="match status" value="1"/>
</dbReference>
<evidence type="ECO:0000256" key="2">
    <source>
        <dbReference type="ARBA" id="ARBA00008945"/>
    </source>
</evidence>
<sequence>MVSAAPPRRGERNDRTGGGDRRAGGRGGRGRDHDSGGFSERVVHTRRISKVVKGGRRLRFNALVVVGDGQGHVGVGMGKALAIPDAVRKGTAVARRSTITIPIKGSTIPHEISVRKGASIVIIKPAPLGTGVIAAGAMRAMLELGGVQDVVGKSLGSRNPINIVHATMEALSLLRDPVATRAARLALVAPTTNGSTESVAVEATPELSDAPGPVPTPTPAPVEVTATTAPVDATAAEPTAPDTVATENVSTDSGDADEPVG</sequence>
<proteinExistence type="inferred from homology"/>
<dbReference type="InterPro" id="IPR013810">
    <property type="entry name" value="Ribosomal_uS5_N"/>
</dbReference>
<evidence type="ECO:0000256" key="8">
    <source>
        <dbReference type="ARBA" id="ARBA00035156"/>
    </source>
</evidence>
<dbReference type="GO" id="GO:0003735">
    <property type="term" value="F:structural constituent of ribosome"/>
    <property type="evidence" value="ECO:0007669"/>
    <property type="project" value="UniProtKB-UniRule"/>
</dbReference>
<comment type="subunit">
    <text evidence="7">Part of the 30S ribosomal subunit. Contacts protein S4.</text>
</comment>
<evidence type="ECO:0000256" key="1">
    <source>
        <dbReference type="ARBA" id="ARBA00002524"/>
    </source>
</evidence>
<evidence type="ECO:0000256" key="7">
    <source>
        <dbReference type="ARBA" id="ARBA00025844"/>
    </source>
</evidence>
<keyword evidence="4" id="KW-0694">RNA-binding</keyword>
<comment type="caution">
    <text evidence="13">The sequence shown here is derived from an EMBL/GenBank/DDBJ whole genome shotgun (WGS) entry which is preliminary data.</text>
</comment>
<dbReference type="NCBIfam" id="TIGR01021">
    <property type="entry name" value="rpsE_bact"/>
    <property type="match status" value="1"/>
</dbReference>
<evidence type="ECO:0000256" key="10">
    <source>
        <dbReference type="RuleBase" id="RU003823"/>
    </source>
</evidence>